<dbReference type="InterPro" id="IPR029063">
    <property type="entry name" value="SAM-dependent_MTases_sf"/>
</dbReference>
<sequence length="265" mass="30326">MPHSEQEKTNRIKIAKSFGSASKSYDVSARLQRYSGKHLMTWLPNRHDLTVLDLGSGTGFFTDLLAGTYKQVIGLDISIEMLKFAKENRKESILWVEGDAHKIPLQDNSIDFIYSNLVIQWFEPLDEAITEMMRVLKPGGLLIFTTLVDGTLHELKSSWAQVDEDQHVIDFKTVNELNALFNNDKSTIIEQKCQDIILEYQNVIHLARELKGLGANHLAEKKNRGLSGKDKWFKMTEHYKDFLEPDGIYPATYRLFSGLVVKLNH</sequence>
<dbReference type="SUPFAM" id="SSF53335">
    <property type="entry name" value="S-adenosyl-L-methionine-dependent methyltransferases"/>
    <property type="match status" value="1"/>
</dbReference>
<evidence type="ECO:0000256" key="2">
    <source>
        <dbReference type="ARBA" id="ARBA00004746"/>
    </source>
</evidence>
<keyword evidence="12" id="KW-1185">Reference proteome</keyword>
<evidence type="ECO:0000259" key="10">
    <source>
        <dbReference type="Pfam" id="PF08241"/>
    </source>
</evidence>
<dbReference type="Gene3D" id="3.40.50.150">
    <property type="entry name" value="Vaccinia Virus protein VP39"/>
    <property type="match status" value="1"/>
</dbReference>
<keyword evidence="8 9" id="KW-0093">Biotin biosynthesis</keyword>
<comment type="catalytic activity">
    <reaction evidence="1 9">
        <text>malonyl-[ACP] + S-adenosyl-L-methionine = malonyl-[ACP] methyl ester + S-adenosyl-L-homocysteine</text>
        <dbReference type="Rhea" id="RHEA:17105"/>
        <dbReference type="Rhea" id="RHEA-COMP:9623"/>
        <dbReference type="Rhea" id="RHEA-COMP:9954"/>
        <dbReference type="ChEBI" id="CHEBI:57856"/>
        <dbReference type="ChEBI" id="CHEBI:59789"/>
        <dbReference type="ChEBI" id="CHEBI:78449"/>
        <dbReference type="ChEBI" id="CHEBI:78845"/>
        <dbReference type="EC" id="2.1.1.197"/>
    </reaction>
</comment>
<evidence type="ECO:0000256" key="7">
    <source>
        <dbReference type="ARBA" id="ARBA00022691"/>
    </source>
</evidence>
<comment type="pathway">
    <text evidence="2 9">Cofactor biosynthesis; biotin biosynthesis.</text>
</comment>
<reference evidence="11 12" key="1">
    <citation type="submission" date="2019-08" db="EMBL/GenBank/DDBJ databases">
        <title>Microbe sample from Colwellia echini.</title>
        <authorList>
            <person name="Christiansen L."/>
            <person name="Pathiraja D."/>
            <person name="Schultz-Johansen M."/>
            <person name="Choi I.-G."/>
            <person name="Stougaard P."/>
        </authorList>
    </citation>
    <scope>NUCLEOTIDE SEQUENCE [LARGE SCALE GENOMIC DNA]</scope>
    <source>
        <strain evidence="11 12">A3</strain>
    </source>
</reference>
<protein>
    <recommendedName>
        <fullName evidence="4 9">Malonyl-[acyl-carrier protein] O-methyltransferase</fullName>
        <shortName evidence="9">Malonyl-ACP O-methyltransferase</shortName>
        <ecNumber evidence="4 9">2.1.1.197</ecNumber>
    </recommendedName>
    <alternativeName>
        <fullName evidence="9">Biotin synthesis protein BioC</fullName>
    </alternativeName>
</protein>
<feature type="domain" description="Methyltransferase type 11" evidence="10">
    <location>
        <begin position="52"/>
        <end position="144"/>
    </location>
</feature>
<gene>
    <name evidence="9 11" type="primary">bioC</name>
    <name evidence="11" type="ORF">CWS31_003925</name>
</gene>
<accession>A0ABY3N0G1</accession>
<evidence type="ECO:0000256" key="5">
    <source>
        <dbReference type="ARBA" id="ARBA00022603"/>
    </source>
</evidence>
<evidence type="ECO:0000256" key="8">
    <source>
        <dbReference type="ARBA" id="ARBA00022756"/>
    </source>
</evidence>
<evidence type="ECO:0000313" key="11">
    <source>
        <dbReference type="EMBL" id="TYK66938.1"/>
    </source>
</evidence>
<evidence type="ECO:0000256" key="3">
    <source>
        <dbReference type="ARBA" id="ARBA00008361"/>
    </source>
</evidence>
<dbReference type="EMBL" id="PJAI02000002">
    <property type="protein sequence ID" value="TYK66938.1"/>
    <property type="molecule type" value="Genomic_DNA"/>
</dbReference>
<dbReference type="InterPro" id="IPR051052">
    <property type="entry name" value="Diverse_substrate_MTase"/>
</dbReference>
<dbReference type="CDD" id="cd02440">
    <property type="entry name" value="AdoMet_MTases"/>
    <property type="match status" value="1"/>
</dbReference>
<dbReference type="PANTHER" id="PTHR44942">
    <property type="entry name" value="METHYLTRANSF_11 DOMAIN-CONTAINING PROTEIN"/>
    <property type="match status" value="1"/>
</dbReference>
<dbReference type="EC" id="2.1.1.197" evidence="4 9"/>
<evidence type="ECO:0000256" key="6">
    <source>
        <dbReference type="ARBA" id="ARBA00022679"/>
    </source>
</evidence>
<keyword evidence="6 9" id="KW-0808">Transferase</keyword>
<evidence type="ECO:0000256" key="1">
    <source>
        <dbReference type="ARBA" id="ARBA00000852"/>
    </source>
</evidence>
<proteinExistence type="inferred from homology"/>
<dbReference type="PANTHER" id="PTHR44942:SF4">
    <property type="entry name" value="METHYLTRANSFERASE TYPE 11 DOMAIN-CONTAINING PROTEIN"/>
    <property type="match status" value="1"/>
</dbReference>
<comment type="function">
    <text evidence="9">Converts the free carboxyl group of a malonyl-thioester to its methyl ester by transfer of a methyl group from S-adenosyl-L-methionine (SAM). It allows to synthesize pimeloyl-ACP via the fatty acid synthetic pathway.</text>
</comment>
<keyword evidence="5 9" id="KW-0489">Methyltransferase</keyword>
<dbReference type="GO" id="GO:0032259">
    <property type="term" value="P:methylation"/>
    <property type="evidence" value="ECO:0007669"/>
    <property type="project" value="UniProtKB-KW"/>
</dbReference>
<dbReference type="InterPro" id="IPR011814">
    <property type="entry name" value="BioC"/>
</dbReference>
<comment type="similarity">
    <text evidence="3 9">Belongs to the methyltransferase superfamily.</text>
</comment>
<evidence type="ECO:0000256" key="9">
    <source>
        <dbReference type="HAMAP-Rule" id="MF_00835"/>
    </source>
</evidence>
<evidence type="ECO:0000256" key="4">
    <source>
        <dbReference type="ARBA" id="ARBA00012327"/>
    </source>
</evidence>
<dbReference type="HAMAP" id="MF_00835">
    <property type="entry name" value="BioC"/>
    <property type="match status" value="1"/>
</dbReference>
<dbReference type="RefSeq" id="WP_101344403.1">
    <property type="nucleotide sequence ID" value="NZ_PJAI02000002.1"/>
</dbReference>
<dbReference type="Proteomes" id="UP000815846">
    <property type="component" value="Unassembled WGS sequence"/>
</dbReference>
<evidence type="ECO:0000313" key="12">
    <source>
        <dbReference type="Proteomes" id="UP000815846"/>
    </source>
</evidence>
<comment type="caution">
    <text evidence="11">The sequence shown here is derived from an EMBL/GenBank/DDBJ whole genome shotgun (WGS) entry which is preliminary data.</text>
</comment>
<organism evidence="11 12">
    <name type="scientific">Colwellia echini</name>
    <dbReference type="NCBI Taxonomy" id="1982103"/>
    <lineage>
        <taxon>Bacteria</taxon>
        <taxon>Pseudomonadati</taxon>
        <taxon>Pseudomonadota</taxon>
        <taxon>Gammaproteobacteria</taxon>
        <taxon>Alteromonadales</taxon>
        <taxon>Colwelliaceae</taxon>
        <taxon>Colwellia</taxon>
    </lineage>
</organism>
<name>A0ABY3N0G1_9GAMM</name>
<dbReference type="Pfam" id="PF08241">
    <property type="entry name" value="Methyltransf_11"/>
    <property type="match status" value="1"/>
</dbReference>
<dbReference type="GO" id="GO:0102130">
    <property type="term" value="F:malonyl-CoA methyltransferase activity"/>
    <property type="evidence" value="ECO:0007669"/>
    <property type="project" value="UniProtKB-EC"/>
</dbReference>
<dbReference type="NCBIfam" id="TIGR02072">
    <property type="entry name" value="BioC"/>
    <property type="match status" value="1"/>
</dbReference>
<keyword evidence="7 9" id="KW-0949">S-adenosyl-L-methionine</keyword>
<dbReference type="InterPro" id="IPR013216">
    <property type="entry name" value="Methyltransf_11"/>
</dbReference>